<dbReference type="SUPFAM" id="SSF51905">
    <property type="entry name" value="FAD/NAD(P)-binding domain"/>
    <property type="match status" value="2"/>
</dbReference>
<dbReference type="Proteomes" id="UP000239899">
    <property type="component" value="Unassembled WGS sequence"/>
</dbReference>
<dbReference type="PROSITE" id="PS00644">
    <property type="entry name" value="COMPLEX1_51K_1"/>
    <property type="match status" value="1"/>
</dbReference>
<evidence type="ECO:0000256" key="6">
    <source>
        <dbReference type="ARBA" id="ARBA00022643"/>
    </source>
</evidence>
<feature type="domain" description="RRM" evidence="18">
    <location>
        <begin position="102"/>
        <end position="180"/>
    </location>
</feature>
<dbReference type="Pfam" id="PF10589">
    <property type="entry name" value="NADH_4Fe-4S"/>
    <property type="match status" value="1"/>
</dbReference>
<evidence type="ECO:0000256" key="1">
    <source>
        <dbReference type="ARBA" id="ARBA00001917"/>
    </source>
</evidence>
<dbReference type="PROSITE" id="PS50222">
    <property type="entry name" value="EF_HAND_2"/>
    <property type="match status" value="1"/>
</dbReference>
<dbReference type="SUPFAM" id="SSF140490">
    <property type="entry name" value="Nqo1C-terminal domain-like"/>
    <property type="match status" value="1"/>
</dbReference>
<dbReference type="InterPro" id="IPR023753">
    <property type="entry name" value="FAD/NAD-binding_dom"/>
</dbReference>
<dbReference type="STRING" id="3076.A0A2P6TQD8"/>
<name>A0A2P6TQD8_CHLSO</name>
<keyword evidence="10" id="KW-1278">Translocase</keyword>
<feature type="repeat" description="WD" evidence="15">
    <location>
        <begin position="1842"/>
        <end position="1876"/>
    </location>
</feature>
<dbReference type="NCBIfam" id="TIGR01959">
    <property type="entry name" value="nuoF_fam"/>
    <property type="match status" value="1"/>
</dbReference>
<feature type="compositionally biased region" description="Low complexity" evidence="17">
    <location>
        <begin position="2060"/>
        <end position="2095"/>
    </location>
</feature>
<dbReference type="NCBIfam" id="TIGR00756">
    <property type="entry name" value="PPR"/>
    <property type="match status" value="6"/>
</dbReference>
<feature type="repeat" description="PPR" evidence="16">
    <location>
        <begin position="2996"/>
        <end position="3030"/>
    </location>
</feature>
<dbReference type="InterPro" id="IPR011990">
    <property type="entry name" value="TPR-like_helical_dom_sf"/>
</dbReference>
<dbReference type="InterPro" id="IPR004183">
    <property type="entry name" value="Xdiol_dOase_suB"/>
</dbReference>
<evidence type="ECO:0000259" key="19">
    <source>
        <dbReference type="PROSITE" id="PS50222"/>
    </source>
</evidence>
<organism evidence="20 21">
    <name type="scientific">Chlorella sorokiniana</name>
    <name type="common">Freshwater green alga</name>
    <dbReference type="NCBI Taxonomy" id="3076"/>
    <lineage>
        <taxon>Eukaryota</taxon>
        <taxon>Viridiplantae</taxon>
        <taxon>Chlorophyta</taxon>
        <taxon>core chlorophytes</taxon>
        <taxon>Trebouxiophyceae</taxon>
        <taxon>Chlorellales</taxon>
        <taxon>Chlorellaceae</taxon>
        <taxon>Chlorella clade</taxon>
        <taxon>Chlorella</taxon>
    </lineage>
</organism>
<dbReference type="InterPro" id="IPR019575">
    <property type="entry name" value="Nuop51_4Fe4S-bd"/>
</dbReference>
<dbReference type="InterPro" id="IPR001680">
    <property type="entry name" value="WD40_rpt"/>
</dbReference>
<dbReference type="Pfam" id="PF00076">
    <property type="entry name" value="RRM_1"/>
    <property type="match status" value="2"/>
</dbReference>
<dbReference type="InterPro" id="IPR011538">
    <property type="entry name" value="Nuo51_FMN-bd"/>
</dbReference>
<dbReference type="FunFam" id="3.10.20.600:FF:000001">
    <property type="entry name" value="NADH dehydrogenase [ubiquinone] flavoprotein 1, mitochondrial"/>
    <property type="match status" value="1"/>
</dbReference>
<feature type="repeat" description="WD" evidence="15">
    <location>
        <begin position="1762"/>
        <end position="1796"/>
    </location>
</feature>
<dbReference type="PANTHER" id="PTHR11780:SF10">
    <property type="entry name" value="NADH DEHYDROGENASE [UBIQUINONE] FLAVOPROTEIN 1, MITOCHONDRIAL"/>
    <property type="match status" value="1"/>
</dbReference>
<evidence type="ECO:0000256" key="9">
    <source>
        <dbReference type="ARBA" id="ARBA00022946"/>
    </source>
</evidence>
<reference evidence="20 21" key="1">
    <citation type="journal article" date="2018" name="Plant J.">
        <title>Genome sequences of Chlorella sorokiniana UTEX 1602 and Micractinium conductrix SAG 241.80: implications to maltose excretion by a green alga.</title>
        <authorList>
            <person name="Arriola M.B."/>
            <person name="Velmurugan N."/>
            <person name="Zhang Y."/>
            <person name="Plunkett M.H."/>
            <person name="Hondzo H."/>
            <person name="Barney B.M."/>
        </authorList>
    </citation>
    <scope>NUCLEOTIDE SEQUENCE [LARGE SCALE GENOMIC DNA]</scope>
    <source>
        <strain evidence="21">UTEX 1602</strain>
    </source>
</reference>
<feature type="repeat" description="PPR" evidence="16">
    <location>
        <begin position="2541"/>
        <end position="2575"/>
    </location>
</feature>
<keyword evidence="13" id="KW-0520">NAD</keyword>
<dbReference type="InterPro" id="IPR054765">
    <property type="entry name" value="SLBB_dom"/>
</dbReference>
<feature type="compositionally biased region" description="Gly residues" evidence="17">
    <location>
        <begin position="226"/>
        <end position="247"/>
    </location>
</feature>
<keyword evidence="12" id="KW-0411">Iron-sulfur</keyword>
<feature type="domain" description="RRM" evidence="18">
    <location>
        <begin position="6"/>
        <end position="81"/>
    </location>
</feature>
<dbReference type="SUPFAM" id="SSF48452">
    <property type="entry name" value="TPR-like"/>
    <property type="match status" value="1"/>
</dbReference>
<dbReference type="Pfam" id="PF02900">
    <property type="entry name" value="LigB"/>
    <property type="match status" value="1"/>
</dbReference>
<dbReference type="InterPro" id="IPR001949">
    <property type="entry name" value="NADH-UbQ_OxRdtase_51kDa_CS"/>
</dbReference>
<dbReference type="OrthoDB" id="185373at2759"/>
<keyword evidence="4" id="KW-0004">4Fe-4S</keyword>
<dbReference type="Pfam" id="PF01512">
    <property type="entry name" value="Complex1_51K"/>
    <property type="match status" value="1"/>
</dbReference>
<dbReference type="PROSITE" id="PS00645">
    <property type="entry name" value="COMPLEX1_51K_2"/>
    <property type="match status" value="1"/>
</dbReference>
<dbReference type="SUPFAM" id="SSF142019">
    <property type="entry name" value="Nqo1 FMN-binding domain-like"/>
    <property type="match status" value="1"/>
</dbReference>
<dbReference type="PANTHER" id="PTHR11780">
    <property type="entry name" value="NADH-UBIQUINONE OXIDOREDUCTASE FLAVOPROTEIN 1 NDUFV1"/>
    <property type="match status" value="1"/>
</dbReference>
<dbReference type="InterPro" id="IPR000504">
    <property type="entry name" value="RRM_dom"/>
</dbReference>
<evidence type="ECO:0000313" key="21">
    <source>
        <dbReference type="Proteomes" id="UP000239899"/>
    </source>
</evidence>
<dbReference type="GO" id="GO:0005509">
    <property type="term" value="F:calcium ion binding"/>
    <property type="evidence" value="ECO:0007669"/>
    <property type="project" value="InterPro"/>
</dbReference>
<protein>
    <submittedName>
        <fullName evidence="20">NADH dehydrogenase [ubiquinone] flavo mitochondrial</fullName>
    </submittedName>
</protein>
<dbReference type="Gene3D" id="1.20.1440.230">
    <property type="entry name" value="NADH-ubiquinone oxidoreductase 51kDa subunit, iron-sulphur binding domain"/>
    <property type="match status" value="1"/>
</dbReference>
<feature type="repeat" description="WD" evidence="15">
    <location>
        <begin position="1988"/>
        <end position="2017"/>
    </location>
</feature>
<comment type="cofactor">
    <cofactor evidence="1">
        <name>FMN</name>
        <dbReference type="ChEBI" id="CHEBI:58210"/>
    </cofactor>
</comment>
<dbReference type="PROSITE" id="PS00018">
    <property type="entry name" value="EF_HAND_1"/>
    <property type="match status" value="1"/>
</dbReference>
<dbReference type="PROSITE" id="PS50082">
    <property type="entry name" value="WD_REPEATS_2"/>
    <property type="match status" value="3"/>
</dbReference>
<dbReference type="InterPro" id="IPR037225">
    <property type="entry name" value="Nuo51_FMN-bd_sf"/>
</dbReference>
<dbReference type="InterPro" id="IPR018247">
    <property type="entry name" value="EF_Hand_1_Ca_BS"/>
</dbReference>
<keyword evidence="7" id="KW-0479">Metal-binding</keyword>
<dbReference type="GO" id="GO:0006120">
    <property type="term" value="P:mitochondrial electron transport, NADH to ubiquinone"/>
    <property type="evidence" value="ECO:0007669"/>
    <property type="project" value="TreeGrafter"/>
</dbReference>
<keyword evidence="8" id="KW-0677">Repeat</keyword>
<evidence type="ECO:0000259" key="18">
    <source>
        <dbReference type="PROSITE" id="PS50102"/>
    </source>
</evidence>
<dbReference type="SUPFAM" id="SSF54928">
    <property type="entry name" value="RNA-binding domain, RBD"/>
    <property type="match status" value="2"/>
</dbReference>
<dbReference type="Pfam" id="PF22461">
    <property type="entry name" value="SLBB_2"/>
    <property type="match status" value="1"/>
</dbReference>
<dbReference type="NCBIfam" id="NF010120">
    <property type="entry name" value="PRK13596.1"/>
    <property type="match status" value="1"/>
</dbReference>
<dbReference type="SUPFAM" id="SSF53213">
    <property type="entry name" value="LigB-like"/>
    <property type="match status" value="1"/>
</dbReference>
<dbReference type="PROSITE" id="PS50294">
    <property type="entry name" value="WD_REPEATS_REGION"/>
    <property type="match status" value="1"/>
</dbReference>
<dbReference type="GO" id="GO:0008198">
    <property type="term" value="F:ferrous iron binding"/>
    <property type="evidence" value="ECO:0007669"/>
    <property type="project" value="InterPro"/>
</dbReference>
<keyword evidence="9" id="KW-0809">Transit peptide</keyword>
<evidence type="ECO:0000256" key="10">
    <source>
        <dbReference type="ARBA" id="ARBA00022967"/>
    </source>
</evidence>
<dbReference type="Gene3D" id="2.130.10.10">
    <property type="entry name" value="YVTN repeat-like/Quinoprotein amine dehydrogenase"/>
    <property type="match status" value="2"/>
</dbReference>
<evidence type="ECO:0000256" key="11">
    <source>
        <dbReference type="ARBA" id="ARBA00023004"/>
    </source>
</evidence>
<evidence type="ECO:0000256" key="17">
    <source>
        <dbReference type="SAM" id="MobiDB-lite"/>
    </source>
</evidence>
<feature type="region of interest" description="Disordered" evidence="17">
    <location>
        <begin position="2060"/>
        <end position="2104"/>
    </location>
</feature>
<evidence type="ECO:0000256" key="16">
    <source>
        <dbReference type="PROSITE-ProRule" id="PRU00708"/>
    </source>
</evidence>
<dbReference type="Gene3D" id="3.50.50.100">
    <property type="match status" value="2"/>
</dbReference>
<dbReference type="Pfam" id="PF13812">
    <property type="entry name" value="PPR_3"/>
    <property type="match status" value="1"/>
</dbReference>
<dbReference type="InterPro" id="IPR002885">
    <property type="entry name" value="PPR_rpt"/>
</dbReference>
<dbReference type="Pfam" id="PF17177">
    <property type="entry name" value="PPR_long"/>
    <property type="match status" value="1"/>
</dbReference>
<evidence type="ECO:0000256" key="14">
    <source>
        <dbReference type="PROSITE-ProRule" id="PRU00176"/>
    </source>
</evidence>
<gene>
    <name evidence="20" type="ORF">C2E21_5034</name>
</gene>
<dbReference type="InterPro" id="IPR002048">
    <property type="entry name" value="EF_hand_dom"/>
</dbReference>
<dbReference type="InterPro" id="IPR054585">
    <property type="entry name" value="NDH2-like_C"/>
</dbReference>
<dbReference type="Pfam" id="PF00400">
    <property type="entry name" value="WD40"/>
    <property type="match status" value="2"/>
</dbReference>
<feature type="repeat" description="PPR" evidence="16">
    <location>
        <begin position="2502"/>
        <end position="2536"/>
    </location>
</feature>
<dbReference type="SUPFAM" id="SSF142984">
    <property type="entry name" value="Nqo1 middle domain-like"/>
    <property type="match status" value="1"/>
</dbReference>
<evidence type="ECO:0000313" key="20">
    <source>
        <dbReference type="EMBL" id="PRW56243.1"/>
    </source>
</evidence>
<keyword evidence="14" id="KW-0694">RNA-binding</keyword>
<evidence type="ECO:0000256" key="8">
    <source>
        <dbReference type="ARBA" id="ARBA00022737"/>
    </source>
</evidence>
<dbReference type="Gene3D" id="1.25.40.10">
    <property type="entry name" value="Tetratricopeptide repeat domain"/>
    <property type="match status" value="3"/>
</dbReference>
<proteinExistence type="inferred from homology"/>
<evidence type="ECO:0000256" key="7">
    <source>
        <dbReference type="ARBA" id="ARBA00022723"/>
    </source>
</evidence>
<dbReference type="GO" id="GO:0008270">
    <property type="term" value="F:zinc ion binding"/>
    <property type="evidence" value="ECO:0007669"/>
    <property type="project" value="InterPro"/>
</dbReference>
<dbReference type="InterPro" id="IPR012677">
    <property type="entry name" value="Nucleotide-bd_a/b_plait_sf"/>
</dbReference>
<dbReference type="GO" id="GO:0003723">
    <property type="term" value="F:RNA binding"/>
    <property type="evidence" value="ECO:0007669"/>
    <property type="project" value="UniProtKB-UniRule"/>
</dbReference>
<feature type="repeat" description="PPR" evidence="16">
    <location>
        <begin position="2397"/>
        <end position="2431"/>
    </location>
</feature>
<feature type="repeat" description="PPR" evidence="16">
    <location>
        <begin position="2467"/>
        <end position="2501"/>
    </location>
</feature>
<dbReference type="GO" id="GO:0051287">
    <property type="term" value="F:NAD binding"/>
    <property type="evidence" value="ECO:0007669"/>
    <property type="project" value="InterPro"/>
</dbReference>
<keyword evidence="11" id="KW-0408">Iron</keyword>
<dbReference type="PROSITE" id="PS51375">
    <property type="entry name" value="PPR"/>
    <property type="match status" value="9"/>
</dbReference>
<dbReference type="Pfam" id="PF07992">
    <property type="entry name" value="Pyr_redox_2"/>
    <property type="match status" value="1"/>
</dbReference>
<dbReference type="GO" id="GO:0008137">
    <property type="term" value="F:NADH dehydrogenase (ubiquinone) activity"/>
    <property type="evidence" value="ECO:0007669"/>
    <property type="project" value="InterPro"/>
</dbReference>
<dbReference type="InterPro" id="IPR033443">
    <property type="entry name" value="PROP1-like_PPR_dom"/>
</dbReference>
<dbReference type="InterPro" id="IPR036322">
    <property type="entry name" value="WD40_repeat_dom_sf"/>
</dbReference>
<dbReference type="GO" id="GO:0051539">
    <property type="term" value="F:4 iron, 4 sulfur cluster binding"/>
    <property type="evidence" value="ECO:0007669"/>
    <property type="project" value="UniProtKB-KW"/>
</dbReference>
<dbReference type="GO" id="GO:0016702">
    <property type="term" value="F:oxidoreductase activity, acting on single donors with incorporation of molecular oxygen, incorporation of two atoms of oxygen"/>
    <property type="evidence" value="ECO:0007669"/>
    <property type="project" value="UniProtKB-ARBA"/>
</dbReference>
<dbReference type="CDD" id="cd07363">
    <property type="entry name" value="45_DOPA_Dioxygenase"/>
    <property type="match status" value="1"/>
</dbReference>
<dbReference type="InterPro" id="IPR036188">
    <property type="entry name" value="FAD/NAD-bd_sf"/>
</dbReference>
<feature type="repeat" description="PPR" evidence="16">
    <location>
        <begin position="2860"/>
        <end position="2894"/>
    </location>
</feature>
<dbReference type="InterPro" id="IPR014436">
    <property type="entry name" value="Extradiol_dOase_DODA"/>
</dbReference>
<dbReference type="GO" id="GO:0005739">
    <property type="term" value="C:mitochondrion"/>
    <property type="evidence" value="ECO:0007669"/>
    <property type="project" value="UniProtKB-ARBA"/>
</dbReference>
<dbReference type="InterPro" id="IPR050837">
    <property type="entry name" value="ComplexI_51kDa_subunit"/>
</dbReference>
<comment type="caution">
    <text evidence="20">The sequence shown here is derived from an EMBL/GenBank/DDBJ whole genome shotgun (WGS) entry which is preliminary data.</text>
</comment>
<dbReference type="SMART" id="SM00360">
    <property type="entry name" value="RRM"/>
    <property type="match status" value="2"/>
</dbReference>
<dbReference type="Gene3D" id="3.10.20.600">
    <property type="match status" value="1"/>
</dbReference>
<comment type="cofactor">
    <cofactor evidence="2">
        <name>[4Fe-4S] cluster</name>
        <dbReference type="ChEBI" id="CHEBI:49883"/>
    </cofactor>
</comment>
<dbReference type="Gene3D" id="3.40.50.11540">
    <property type="entry name" value="NADH-ubiquinone oxidoreductase 51kDa subunit"/>
    <property type="match status" value="1"/>
</dbReference>
<accession>A0A2P6TQD8</accession>
<feature type="domain" description="EF-hand" evidence="19">
    <location>
        <begin position="1506"/>
        <end position="1541"/>
    </location>
</feature>
<dbReference type="Pfam" id="PF12854">
    <property type="entry name" value="PPR_1"/>
    <property type="match status" value="1"/>
</dbReference>
<sequence length="3076" mass="329107">MAKQEGKVFIGGLSWETTDQKLRAYFENYGTVQEAFVSYDKHTGRPRGFGFVVFADPIIADKVISVQHTIDRREVEAKRALPKEESPVSKDQQAVASGQRTKKIFVGGLAASVDEETFRAYFEDFGAVEDAVVMYDHENKRPRGFGFITFAEEEAVEAVFARGTIQTIHDKQIEIKRAVPRDAMPPSPRTLQHRPPMSHHHAGPAMYDAHAPGPEMWHRRGPPPHYGGGRPGGYGGPGSYRGYGAPAGYGPPPHQSYGTPGGRGAGMRSPPHHGHHGGGGLPPQPFTPPAVVTGIPANMAATPEGAAAIASGGAVAAALPVMSTPMVMPSQNQLAAMSAAAGAQLQPGQLVAGFGGLPSGVQAAAAQLGSPPGAAAFGLQDSAAAAAQQQAAAAAQAQAAHNLAELQQQDRIFTNLYGRHEPSLEAAQKRGDWYRTADLLAKGPEWIIQEVKASGLRGRGGAGFSTGMKWSFMPKNYDRPHYLVVNGDEGEPGTSKDREIMRHEPHKLLEGALLAGVAVRAQAAYIYIRGEYRNYRQSLERAIDEAYAAGFLGPDACGTGIQFDVYTQPGAGAYVCGEETALLESLEGKQGRPRLKPPYPANTGLYGCPTTINNVETVASVPAILRRGPQWYSGIGRPNNSGTKLFSISGHVNRPCTVEEAMSIPLRELIEKHAGGVRGGWDNLLAVIPGGSSVPLIPKDVAGEVLMDYDSLQEAGTYFGTGAVIVMDRSTDLVEAIRRLSWFYKHESCGQCTPCREGSGWLWDILTRIQTGEADLKEIDMAISISKIIEGHTICALGDAAAWPVQGLIRHFRPLVEERIRERRRMRSMNNLPEIPDLHRKPEHPAAAVLLALLRQTPAPPASSASVDSMAVIRAPAVYITHGGGPFPVIGGPGHEKLTAFLKRWPQQLAAKPKQILVISGHWEEAVPTVTSAPNPELIYDYYGFPPESYKLKYPAPGSPELADKVASLLKGAGLECRKDAKRGFDHGTFIPLMLMFPEATIPVVQLSMATSLDPELHIRMGEALAPLRDEGVAIIGSGSSFHNMQGLFAAMGNGGPISPVGRQAQEKSKRFDDWLQYVTTDPSLSYEQRAAKLAAWRQAPEGTYAHPREEHLIPLHVAFGAGKGDPAKLVFNDTAMGVKCSSVQCGNQPRKTRVVVLGTGWGAISFLKQLDPATYGPDGRYELTVVSPRSFFLYTPLLPSAAAGSVQEHSIMEPARNLLQRGQGRYFQAECVGIDAQRRQLECVVDKCQVCKVEEQEGGACGGPGKPQCGPRGAFSLPYDVLILGVGSVNNTFGIQGVHEGNGCYFLKSVEDAHALRTRISKVVEHAGLPHLTPDERRRHLNFVVVGGGPTGVELAAELHDLVKEDNARLQPQLRGEVSIAVVDTMDHLLGAFQRQLSEYTARHFKREGIKVQLGTMVKRVGPGTLTVKRSGEEAESVLPFGTCIWATGVAMHPLVRGLKEQLQRQLIEVQNSRTGVVVDQWLRVKGTAGTIFALGDAAVTHQERALADAEALFAAADTDNDRRLSREEVCLMLKKVKRQYPQMAELAAMLEEGVLERAARGVWGASSKPDRYSKHIERLQRGLTYPEFQELLGDMDTLMRALPPTAQVAAQEGKFLAKLLSRHGIAPLPGRPPAAAAAVGAGAEKQIDTGAWVPLPDGVDPFKYKHLGSFAYVGVDQAILDLPTNWGPITALKGWLVGLSWRSFETWRQVSARNRWMVQSDWLRTKLAHTGEMKMEQNVLLSFKCGRVFKHQGEDPTARINSISFHRTSDLLVSAADDDSIRLYNTQTGLEDRMLLSKKYGCANICFTHDPMSVIAASNKGADYALRYHDLHANRFVRYFRGHTGRVTTLSMSPKSDVFLSAAEDKQVRLWDLRANGCQALLQAPGLPTTAFDEQGLVFAVGAERGVVKLYDARNWAAGPFTSFPVRDEINTGALFAYLKFSLDGQLLLAVAEGRIYLLDSFEGSVKQKIVNPGVGEGGQALEACLTPDGHYVLSGNPDRTIRAWRVQDGKEVARWSNHAGVPTCLKFSPRKMLWASACSALAFWIPDMARLQQLQQLQQANPQPAGAPPAMMQQQPPMQQQQPPPQQQGWQQPGPPQQQSLQVMHAKLAAPGTWRNGPARKMLGALSGKLPFAAEQAATAAKGGFLSQKGLLATGAARGQAASFPGRRSADLARLAAVQAQAVTLDAVTGVAARRQAACDLQVLPAFPEGASGSLPEVLYRLLDPAAAVELPPPGVVHLRDSDNRELDKLVAALGRNKATWRRALQLHEWLLQIGYRPDDRLCTTLIRVCSQHGQATSALAIYDWMRAVPSEGGAGLTPTVFTYTAAMRAALTGSLMDRALQVWDDAVAAKCEVDCRLCTTLIEVCGRKGDTDRALAAYAQMRDAPRDSRMAPSVHAYTAAMRAASEGGRWEAALAIWEDMQKAGCKPTGHAYAAVISACAAGGQWQKAVALFDEMLAWGVRPDVVSCTALITALGTDGQWERAEKVVEWMLRSDIKPNVRTYTALITALGNAKQWDRALDVVRRMRRHSFGGGLEPNAYTYSALLKTMGEQGKWQLAERFFRELEAEQLELMAKEAAAADVAASRRQLAAAMDGAAATAAGPESAALLAATQWLQAAAAAPAAPQGPAVSAFPGMHKQLPTATPAASDAVGSNPEAIAAAAAAVAAMAAAHQQQQQLAAAAAAAAEEESDGLRLVAAQAAEQVLATPRSSMSVEAGAAACSPVSTSSSADSDAEGAPFFSYFSGAAAAKAAASGSTTALQAETGSPSSVADAGAAFASAFGPQHQQAAAAAAAASGQPAAAWTNDNAAVRGLSFHLEEIQGGAPAPAAAASVAGNAVPAVGLAKLRPLPKGRGPVNEVVCGALMLAYERAGKWQEAVAVLDRARTLGISPNTIMYNTAISALGKAMRPEEAEALFAEMPAPDAVSYETLIAAYGMSGLADKAEAAFDRMRAAGFAPRDYAYCGLIAAHSFQGDWSAALRVRERMRAARVVPTVHVFNALIAACDRAQQYERAMALARDMQSAGIPANGVTQSLLEGVCKEGVRAVESQQAAAAALSAAVAAAGTLMIRAGIF</sequence>
<dbReference type="Gene3D" id="3.30.70.330">
    <property type="match status" value="2"/>
</dbReference>
<dbReference type="EMBL" id="LHPG02000009">
    <property type="protein sequence ID" value="PRW56243.1"/>
    <property type="molecule type" value="Genomic_DNA"/>
</dbReference>
<evidence type="ECO:0000256" key="4">
    <source>
        <dbReference type="ARBA" id="ARBA00022485"/>
    </source>
</evidence>
<feature type="repeat" description="PPR" evidence="16">
    <location>
        <begin position="2895"/>
        <end position="2925"/>
    </location>
</feature>
<comment type="similarity">
    <text evidence="3">Belongs to the complex I 51 kDa subunit family.</text>
</comment>
<dbReference type="Pfam" id="PF22366">
    <property type="entry name" value="NDH2_C"/>
    <property type="match status" value="1"/>
</dbReference>
<keyword evidence="6" id="KW-0288">FMN</keyword>
<feature type="repeat" description="PPR" evidence="16">
    <location>
        <begin position="2432"/>
        <end position="2466"/>
    </location>
</feature>
<keyword evidence="21" id="KW-1185">Reference proteome</keyword>
<dbReference type="CDD" id="cd12330">
    <property type="entry name" value="RRM2_Hrp1p"/>
    <property type="match status" value="1"/>
</dbReference>
<dbReference type="InterPro" id="IPR015943">
    <property type="entry name" value="WD40/YVTN_repeat-like_dom_sf"/>
</dbReference>
<dbReference type="SUPFAM" id="SSF50978">
    <property type="entry name" value="WD40 repeat-like"/>
    <property type="match status" value="1"/>
</dbReference>
<dbReference type="InterPro" id="IPR035979">
    <property type="entry name" value="RBD_domain_sf"/>
</dbReference>
<dbReference type="SMART" id="SM00928">
    <property type="entry name" value="NADH_4Fe-4S"/>
    <property type="match status" value="1"/>
</dbReference>
<feature type="repeat" description="PPR" evidence="16">
    <location>
        <begin position="2926"/>
        <end position="2960"/>
    </location>
</feature>
<dbReference type="InterPro" id="IPR037207">
    <property type="entry name" value="Nuop51_4Fe4S-bd_sf"/>
</dbReference>
<feature type="region of interest" description="Disordered" evidence="17">
    <location>
        <begin position="181"/>
        <end position="289"/>
    </location>
</feature>
<dbReference type="GO" id="GO:0010181">
    <property type="term" value="F:FMN binding"/>
    <property type="evidence" value="ECO:0007669"/>
    <property type="project" value="InterPro"/>
</dbReference>
<dbReference type="Gene3D" id="3.40.830.10">
    <property type="entry name" value="LigB-like"/>
    <property type="match status" value="1"/>
</dbReference>
<dbReference type="Pfam" id="PF13041">
    <property type="entry name" value="PPR_2"/>
    <property type="match status" value="1"/>
</dbReference>
<evidence type="ECO:0000256" key="5">
    <source>
        <dbReference type="ARBA" id="ARBA00022630"/>
    </source>
</evidence>
<dbReference type="FunFam" id="3.40.50.11540:FF:000001">
    <property type="entry name" value="NADH dehydrogenase [ubiquinone] flavoprotein 1, mitochondrial"/>
    <property type="match status" value="1"/>
</dbReference>
<evidence type="ECO:0000256" key="12">
    <source>
        <dbReference type="ARBA" id="ARBA00023014"/>
    </source>
</evidence>
<evidence type="ECO:0000256" key="2">
    <source>
        <dbReference type="ARBA" id="ARBA00001966"/>
    </source>
</evidence>
<dbReference type="InterPro" id="IPR011537">
    <property type="entry name" value="NADH-UbQ_OxRdtase_suF"/>
</dbReference>
<keyword evidence="15" id="KW-0853">WD repeat</keyword>
<evidence type="ECO:0000256" key="3">
    <source>
        <dbReference type="ARBA" id="ARBA00007523"/>
    </source>
</evidence>
<evidence type="ECO:0000256" key="15">
    <source>
        <dbReference type="PROSITE-ProRule" id="PRU00221"/>
    </source>
</evidence>
<keyword evidence="5" id="KW-0285">Flavoprotein</keyword>
<dbReference type="SMART" id="SM00320">
    <property type="entry name" value="WD40"/>
    <property type="match status" value="5"/>
</dbReference>
<dbReference type="PROSITE" id="PS50102">
    <property type="entry name" value="RRM"/>
    <property type="match status" value="2"/>
</dbReference>
<evidence type="ECO:0000256" key="13">
    <source>
        <dbReference type="ARBA" id="ARBA00023027"/>
    </source>
</evidence>
<dbReference type="FunFam" id="1.20.1440.230:FF:000001">
    <property type="entry name" value="Mitochondrial NADH dehydrogenase flavoprotein 1"/>
    <property type="match status" value="1"/>
</dbReference>